<protein>
    <submittedName>
        <fullName evidence="12">OLC1v1012920C1</fullName>
    </submittedName>
</protein>
<feature type="domain" description="SANT" evidence="10">
    <location>
        <begin position="98"/>
        <end position="151"/>
    </location>
</feature>
<dbReference type="PROSITE" id="PS51294">
    <property type="entry name" value="HTH_MYB"/>
    <property type="match status" value="1"/>
</dbReference>
<dbReference type="PANTHER" id="PTHR44191:SF84">
    <property type="entry name" value="F25A4.19 PROTEIN"/>
    <property type="match status" value="1"/>
</dbReference>
<dbReference type="InterPro" id="IPR006447">
    <property type="entry name" value="Myb_dom_plants"/>
</dbReference>
<dbReference type="PROSITE" id="PS50158">
    <property type="entry name" value="ZF_CCHC"/>
    <property type="match status" value="1"/>
</dbReference>
<feature type="domain" description="HTH myb-type" evidence="11">
    <location>
        <begin position="95"/>
        <end position="151"/>
    </location>
</feature>
<evidence type="ECO:0000256" key="7">
    <source>
        <dbReference type="SAM" id="MobiDB-lite"/>
    </source>
</evidence>
<keyword evidence="6" id="KW-0479">Metal-binding</keyword>
<evidence type="ECO:0000256" key="2">
    <source>
        <dbReference type="ARBA" id="ARBA00023015"/>
    </source>
</evidence>
<dbReference type="SMART" id="SM00717">
    <property type="entry name" value="SANT"/>
    <property type="match status" value="1"/>
</dbReference>
<organism evidence="12 13">
    <name type="scientific">Oldenlandia corymbosa var. corymbosa</name>
    <dbReference type="NCBI Taxonomy" id="529605"/>
    <lineage>
        <taxon>Eukaryota</taxon>
        <taxon>Viridiplantae</taxon>
        <taxon>Streptophyta</taxon>
        <taxon>Embryophyta</taxon>
        <taxon>Tracheophyta</taxon>
        <taxon>Spermatophyta</taxon>
        <taxon>Magnoliopsida</taxon>
        <taxon>eudicotyledons</taxon>
        <taxon>Gunneridae</taxon>
        <taxon>Pentapetalae</taxon>
        <taxon>asterids</taxon>
        <taxon>lamiids</taxon>
        <taxon>Gentianales</taxon>
        <taxon>Rubiaceae</taxon>
        <taxon>Rubioideae</taxon>
        <taxon>Spermacoceae</taxon>
        <taxon>Hedyotis-Oldenlandia complex</taxon>
        <taxon>Oldenlandia</taxon>
    </lineage>
</organism>
<accession>A0AAV1DX48</accession>
<dbReference type="SUPFAM" id="SSF46689">
    <property type="entry name" value="Homeodomain-like"/>
    <property type="match status" value="1"/>
</dbReference>
<proteinExistence type="predicted"/>
<evidence type="ECO:0000313" key="13">
    <source>
        <dbReference type="Proteomes" id="UP001161247"/>
    </source>
</evidence>
<keyword evidence="13" id="KW-1185">Reference proteome</keyword>
<evidence type="ECO:0000256" key="1">
    <source>
        <dbReference type="ARBA" id="ARBA00004123"/>
    </source>
</evidence>
<feature type="domain" description="Myb-like" evidence="8">
    <location>
        <begin position="95"/>
        <end position="147"/>
    </location>
</feature>
<dbReference type="CDD" id="cd00167">
    <property type="entry name" value="SANT"/>
    <property type="match status" value="1"/>
</dbReference>
<reference evidence="12" key="1">
    <citation type="submission" date="2023-03" db="EMBL/GenBank/DDBJ databases">
        <authorList>
            <person name="Julca I."/>
        </authorList>
    </citation>
    <scope>NUCLEOTIDE SEQUENCE</scope>
</reference>
<dbReference type="GO" id="GO:0008270">
    <property type="term" value="F:zinc ion binding"/>
    <property type="evidence" value="ECO:0007669"/>
    <property type="project" value="UniProtKB-KW"/>
</dbReference>
<dbReference type="PROSITE" id="PS50090">
    <property type="entry name" value="MYB_LIKE"/>
    <property type="match status" value="1"/>
</dbReference>
<evidence type="ECO:0000259" key="8">
    <source>
        <dbReference type="PROSITE" id="PS50090"/>
    </source>
</evidence>
<dbReference type="Pfam" id="PF00249">
    <property type="entry name" value="Myb_DNA-binding"/>
    <property type="match status" value="1"/>
</dbReference>
<feature type="region of interest" description="Disordered" evidence="7">
    <location>
        <begin position="79"/>
        <end position="102"/>
    </location>
</feature>
<dbReference type="InterPro" id="IPR017884">
    <property type="entry name" value="SANT_dom"/>
</dbReference>
<comment type="subcellular location">
    <subcellularLocation>
        <location evidence="1">Nucleus</location>
    </subcellularLocation>
</comment>
<dbReference type="PROSITE" id="PS51293">
    <property type="entry name" value="SANT"/>
    <property type="match status" value="1"/>
</dbReference>
<feature type="domain" description="CCHC-type" evidence="9">
    <location>
        <begin position="7"/>
        <end position="21"/>
    </location>
</feature>
<dbReference type="GO" id="GO:0005634">
    <property type="term" value="C:nucleus"/>
    <property type="evidence" value="ECO:0007669"/>
    <property type="project" value="UniProtKB-SubCell"/>
</dbReference>
<name>A0AAV1DX48_OLDCO</name>
<dbReference type="PANTHER" id="PTHR44191">
    <property type="entry name" value="TRANSCRIPTION FACTOR KUA1"/>
    <property type="match status" value="1"/>
</dbReference>
<dbReference type="InterPro" id="IPR001005">
    <property type="entry name" value="SANT/Myb"/>
</dbReference>
<keyword evidence="4" id="KW-0804">Transcription</keyword>
<keyword evidence="6" id="KW-0862">Zinc</keyword>
<dbReference type="Proteomes" id="UP001161247">
    <property type="component" value="Chromosome 7"/>
</dbReference>
<dbReference type="InterPro" id="IPR052245">
    <property type="entry name" value="Plant_Stress_Dev_TF"/>
</dbReference>
<dbReference type="NCBIfam" id="TIGR01557">
    <property type="entry name" value="myb_SHAQKYF"/>
    <property type="match status" value="1"/>
</dbReference>
<dbReference type="GO" id="GO:0003677">
    <property type="term" value="F:DNA binding"/>
    <property type="evidence" value="ECO:0007669"/>
    <property type="project" value="UniProtKB-KW"/>
</dbReference>
<evidence type="ECO:0000259" key="11">
    <source>
        <dbReference type="PROSITE" id="PS51294"/>
    </source>
</evidence>
<sequence length="312" mass="33607">MKSTRCCSQCGSHGHNSRTCRIPPSNGGGSGGGIMLFGVRLTEDPMRKSVSMGNLDQYAHASDVAKRDSVQDKVVADDAGYASADDADHRSSGSRARKRGVPWTEEEHKLFLMGLEKFGRGNWRGISRNCVKTRTPTQVASHAQKYYNRISNQNTGRRRRTSLFDITADPAPGNPSEESTDHQDGTSKAIVPTTSLPHAESSGVNGYAVAPFSVTVPYFVPVQVQRSMANVPVYQSNSYSYAPAAFLQPVPVPVVAAPNASSSVLNLNDRVGAEPSPLSWKLSLSSPPQSPRWYPVPRSPNFNGGNGFVTVA</sequence>
<keyword evidence="6" id="KW-0863">Zinc-finger</keyword>
<dbReference type="GO" id="GO:0009739">
    <property type="term" value="P:response to gibberellin"/>
    <property type="evidence" value="ECO:0007669"/>
    <property type="project" value="TreeGrafter"/>
</dbReference>
<dbReference type="FunFam" id="1.10.10.60:FF:000009">
    <property type="entry name" value="transcription factor MYB1R1"/>
    <property type="match status" value="1"/>
</dbReference>
<evidence type="ECO:0000259" key="10">
    <source>
        <dbReference type="PROSITE" id="PS51293"/>
    </source>
</evidence>
<dbReference type="GO" id="GO:0006355">
    <property type="term" value="P:regulation of DNA-templated transcription"/>
    <property type="evidence" value="ECO:0007669"/>
    <property type="project" value="UniProtKB-ARBA"/>
</dbReference>
<feature type="region of interest" description="Disordered" evidence="7">
    <location>
        <begin position="136"/>
        <end position="190"/>
    </location>
</feature>
<keyword evidence="2" id="KW-0805">Transcription regulation</keyword>
<evidence type="ECO:0000256" key="5">
    <source>
        <dbReference type="ARBA" id="ARBA00023242"/>
    </source>
</evidence>
<dbReference type="EMBL" id="OX459124">
    <property type="protein sequence ID" value="CAI9112466.1"/>
    <property type="molecule type" value="Genomic_DNA"/>
</dbReference>
<evidence type="ECO:0000256" key="6">
    <source>
        <dbReference type="PROSITE-ProRule" id="PRU00047"/>
    </source>
</evidence>
<evidence type="ECO:0000313" key="12">
    <source>
        <dbReference type="EMBL" id="CAI9112466.1"/>
    </source>
</evidence>
<evidence type="ECO:0000259" key="9">
    <source>
        <dbReference type="PROSITE" id="PS50158"/>
    </source>
</evidence>
<gene>
    <name evidence="12" type="ORF">OLC1_LOCUS19664</name>
</gene>
<dbReference type="AlphaFoldDB" id="A0AAV1DX48"/>
<dbReference type="Gene3D" id="1.10.10.60">
    <property type="entry name" value="Homeodomain-like"/>
    <property type="match status" value="1"/>
</dbReference>
<evidence type="ECO:0000256" key="3">
    <source>
        <dbReference type="ARBA" id="ARBA00023125"/>
    </source>
</evidence>
<keyword evidence="3" id="KW-0238">DNA-binding</keyword>
<dbReference type="InterPro" id="IPR009057">
    <property type="entry name" value="Homeodomain-like_sf"/>
</dbReference>
<dbReference type="InterPro" id="IPR017930">
    <property type="entry name" value="Myb_dom"/>
</dbReference>
<keyword evidence="5" id="KW-0539">Nucleus</keyword>
<evidence type="ECO:0000256" key="4">
    <source>
        <dbReference type="ARBA" id="ARBA00023163"/>
    </source>
</evidence>
<dbReference type="GO" id="GO:0009723">
    <property type="term" value="P:response to ethylene"/>
    <property type="evidence" value="ECO:0007669"/>
    <property type="project" value="TreeGrafter"/>
</dbReference>
<dbReference type="InterPro" id="IPR001878">
    <property type="entry name" value="Znf_CCHC"/>
</dbReference>